<dbReference type="GO" id="GO:0008270">
    <property type="term" value="F:zinc ion binding"/>
    <property type="evidence" value="ECO:0007669"/>
    <property type="project" value="TreeGrafter"/>
</dbReference>
<feature type="binding site" evidence="9">
    <location>
        <position position="152"/>
    </location>
    <ligand>
        <name>Zn(2+)</name>
        <dbReference type="ChEBI" id="CHEBI:29105"/>
    </ligand>
</feature>
<evidence type="ECO:0000256" key="7">
    <source>
        <dbReference type="ARBA" id="ARBA00023125"/>
    </source>
</evidence>
<keyword evidence="8" id="KW-0804">Transcription</keyword>
<dbReference type="RefSeq" id="WP_056978879.1">
    <property type="nucleotide sequence ID" value="NZ_AYZR01000009.1"/>
</dbReference>
<evidence type="ECO:0000256" key="4">
    <source>
        <dbReference type="ARBA" id="ARBA00022491"/>
    </source>
</evidence>
<dbReference type="PANTHER" id="PTHR33202">
    <property type="entry name" value="ZINC UPTAKE REGULATION PROTEIN"/>
    <property type="match status" value="1"/>
</dbReference>
<dbReference type="GO" id="GO:0003700">
    <property type="term" value="F:DNA-binding transcription factor activity"/>
    <property type="evidence" value="ECO:0007669"/>
    <property type="project" value="InterPro"/>
</dbReference>
<name>A0A0R2D0Y8_9LACO</name>
<dbReference type="InterPro" id="IPR002481">
    <property type="entry name" value="FUR"/>
</dbReference>
<sequence length="156" mass="17718">MITFNVTGGLQVKTVIDNATQVLRDNHFKITKQRKAMLTYLINTATNQYVEVTSIDEFMRQSFPKMSHNTIYRNIAEFADLGIVERNVQGDQAAVKFQCDFAHEHHHHFVCSCCGKVRELSACPLSQEVQDQLKDCEISGHSFAIYGLCENCAKRS</sequence>
<dbReference type="InterPro" id="IPR043135">
    <property type="entry name" value="Fur_C"/>
</dbReference>
<keyword evidence="9" id="KW-0479">Metal-binding</keyword>
<dbReference type="Gene3D" id="3.30.1490.190">
    <property type="match status" value="1"/>
</dbReference>
<dbReference type="PATRIC" id="fig|1423802.4.peg.881"/>
<dbReference type="Proteomes" id="UP000051256">
    <property type="component" value="Unassembled WGS sequence"/>
</dbReference>
<dbReference type="CDD" id="cd07153">
    <property type="entry name" value="Fur_like"/>
    <property type="match status" value="1"/>
</dbReference>
<keyword evidence="4" id="KW-0678">Repressor</keyword>
<dbReference type="EMBL" id="AYZR01000009">
    <property type="protein sequence ID" value="KRM93203.1"/>
    <property type="molecule type" value="Genomic_DNA"/>
</dbReference>
<proteinExistence type="inferred from homology"/>
<gene>
    <name evidence="11" type="ORF">FC56_GL000868</name>
</gene>
<comment type="subcellular location">
    <subcellularLocation>
        <location evidence="1">Cytoplasm</location>
    </subcellularLocation>
</comment>
<dbReference type="InterPro" id="IPR036390">
    <property type="entry name" value="WH_DNA-bd_sf"/>
</dbReference>
<dbReference type="GO" id="GO:1900376">
    <property type="term" value="P:regulation of secondary metabolite biosynthetic process"/>
    <property type="evidence" value="ECO:0007669"/>
    <property type="project" value="TreeGrafter"/>
</dbReference>
<dbReference type="STRING" id="1423802.FC56_GL000868"/>
<evidence type="ECO:0000256" key="8">
    <source>
        <dbReference type="ARBA" id="ARBA00023163"/>
    </source>
</evidence>
<dbReference type="Gene3D" id="1.10.10.10">
    <property type="entry name" value="Winged helix-like DNA-binding domain superfamily/Winged helix DNA-binding domain"/>
    <property type="match status" value="1"/>
</dbReference>
<keyword evidence="5 9" id="KW-0862">Zinc</keyword>
<feature type="binding site" evidence="9">
    <location>
        <position position="114"/>
    </location>
    <ligand>
        <name>Zn(2+)</name>
        <dbReference type="ChEBI" id="CHEBI:29105"/>
    </ligand>
</feature>
<feature type="binding site" evidence="10">
    <location>
        <position position="105"/>
    </location>
    <ligand>
        <name>Fe cation</name>
        <dbReference type="ChEBI" id="CHEBI:24875"/>
    </ligand>
</feature>
<accession>A0A0R2D0Y8</accession>
<evidence type="ECO:0000256" key="2">
    <source>
        <dbReference type="ARBA" id="ARBA00007957"/>
    </source>
</evidence>
<organism evidence="11 12">
    <name type="scientific">Lentilactobacillus senioris DSM 24302 = JCM 17472</name>
    <dbReference type="NCBI Taxonomy" id="1423802"/>
    <lineage>
        <taxon>Bacteria</taxon>
        <taxon>Bacillati</taxon>
        <taxon>Bacillota</taxon>
        <taxon>Bacilli</taxon>
        <taxon>Lactobacillales</taxon>
        <taxon>Lactobacillaceae</taxon>
        <taxon>Lentilactobacillus</taxon>
    </lineage>
</organism>
<evidence type="ECO:0000256" key="10">
    <source>
        <dbReference type="PIRSR" id="PIRSR602481-2"/>
    </source>
</evidence>
<keyword evidence="12" id="KW-1185">Reference proteome</keyword>
<keyword evidence="10" id="KW-0408">Iron</keyword>
<dbReference type="PANTHER" id="PTHR33202:SF1">
    <property type="entry name" value="FERRIC UPTAKE REGULATION PROTEIN"/>
    <property type="match status" value="1"/>
</dbReference>
<comment type="cofactor">
    <cofactor evidence="9">
        <name>Zn(2+)</name>
        <dbReference type="ChEBI" id="CHEBI:29105"/>
    </cofactor>
    <text evidence="9">Binds 1 zinc ion per subunit.</text>
</comment>
<dbReference type="AlphaFoldDB" id="A0A0R2D0Y8"/>
<dbReference type="GO" id="GO:0005737">
    <property type="term" value="C:cytoplasm"/>
    <property type="evidence" value="ECO:0007669"/>
    <property type="project" value="UniProtKB-SubCell"/>
</dbReference>
<comment type="cofactor">
    <cofactor evidence="10">
        <name>Mn(2+)</name>
        <dbReference type="ChEBI" id="CHEBI:29035"/>
    </cofactor>
    <cofactor evidence="10">
        <name>Fe(2+)</name>
        <dbReference type="ChEBI" id="CHEBI:29033"/>
    </cofactor>
    <text evidence="10">Binds 1 Mn(2+) or Fe(2+) ion per subunit.</text>
</comment>
<dbReference type="GO" id="GO:0000976">
    <property type="term" value="F:transcription cis-regulatory region binding"/>
    <property type="evidence" value="ECO:0007669"/>
    <property type="project" value="TreeGrafter"/>
</dbReference>
<dbReference type="SUPFAM" id="SSF46785">
    <property type="entry name" value="Winged helix' DNA-binding domain"/>
    <property type="match status" value="1"/>
</dbReference>
<dbReference type="InterPro" id="IPR036388">
    <property type="entry name" value="WH-like_DNA-bd_sf"/>
</dbReference>
<evidence type="ECO:0000313" key="12">
    <source>
        <dbReference type="Proteomes" id="UP000051256"/>
    </source>
</evidence>
<evidence type="ECO:0000256" key="9">
    <source>
        <dbReference type="PIRSR" id="PIRSR602481-1"/>
    </source>
</evidence>
<keyword evidence="7" id="KW-0238">DNA-binding</keyword>
<feature type="binding site" evidence="10">
    <location>
        <position position="141"/>
    </location>
    <ligand>
        <name>Fe cation</name>
        <dbReference type="ChEBI" id="CHEBI:24875"/>
    </ligand>
</feature>
<feature type="binding site" evidence="9">
    <location>
        <position position="111"/>
    </location>
    <ligand>
        <name>Zn(2+)</name>
        <dbReference type="ChEBI" id="CHEBI:29105"/>
    </ligand>
</feature>
<evidence type="ECO:0000256" key="3">
    <source>
        <dbReference type="ARBA" id="ARBA00022490"/>
    </source>
</evidence>
<evidence type="ECO:0000256" key="5">
    <source>
        <dbReference type="ARBA" id="ARBA00022833"/>
    </source>
</evidence>
<comment type="caution">
    <text evidence="11">The sequence shown here is derived from an EMBL/GenBank/DDBJ whole genome shotgun (WGS) entry which is preliminary data.</text>
</comment>
<reference evidence="11 12" key="1">
    <citation type="journal article" date="2015" name="Genome Announc.">
        <title>Expanding the biotechnology potential of lactobacilli through comparative genomics of 213 strains and associated genera.</title>
        <authorList>
            <person name="Sun Z."/>
            <person name="Harris H.M."/>
            <person name="McCann A."/>
            <person name="Guo C."/>
            <person name="Argimon S."/>
            <person name="Zhang W."/>
            <person name="Yang X."/>
            <person name="Jeffery I.B."/>
            <person name="Cooney J.C."/>
            <person name="Kagawa T.F."/>
            <person name="Liu W."/>
            <person name="Song Y."/>
            <person name="Salvetti E."/>
            <person name="Wrobel A."/>
            <person name="Rasinkangas P."/>
            <person name="Parkhill J."/>
            <person name="Rea M.C."/>
            <person name="O'Sullivan O."/>
            <person name="Ritari J."/>
            <person name="Douillard F.P."/>
            <person name="Paul Ross R."/>
            <person name="Yang R."/>
            <person name="Briner A.E."/>
            <person name="Felis G.E."/>
            <person name="de Vos W.M."/>
            <person name="Barrangou R."/>
            <person name="Klaenhammer T.R."/>
            <person name="Caufield P.W."/>
            <person name="Cui Y."/>
            <person name="Zhang H."/>
            <person name="O'Toole P.W."/>
        </authorList>
    </citation>
    <scope>NUCLEOTIDE SEQUENCE [LARGE SCALE GENOMIC DNA]</scope>
    <source>
        <strain evidence="11 12">DSM 24302</strain>
    </source>
</reference>
<comment type="similarity">
    <text evidence="2">Belongs to the Fur family.</text>
</comment>
<dbReference type="GO" id="GO:0045892">
    <property type="term" value="P:negative regulation of DNA-templated transcription"/>
    <property type="evidence" value="ECO:0007669"/>
    <property type="project" value="TreeGrafter"/>
</dbReference>
<evidence type="ECO:0000256" key="6">
    <source>
        <dbReference type="ARBA" id="ARBA00023015"/>
    </source>
</evidence>
<protein>
    <submittedName>
        <fullName evidence="11">Fur family transcriptional regulator</fullName>
    </submittedName>
</protein>
<evidence type="ECO:0000313" key="11">
    <source>
        <dbReference type="EMBL" id="KRM93203.1"/>
    </source>
</evidence>
<keyword evidence="3" id="KW-0963">Cytoplasm</keyword>
<dbReference type="Pfam" id="PF01475">
    <property type="entry name" value="FUR"/>
    <property type="match status" value="1"/>
</dbReference>
<feature type="binding site" evidence="9">
    <location>
        <position position="149"/>
    </location>
    <ligand>
        <name>Zn(2+)</name>
        <dbReference type="ChEBI" id="CHEBI:29105"/>
    </ligand>
</feature>
<evidence type="ECO:0000256" key="1">
    <source>
        <dbReference type="ARBA" id="ARBA00004496"/>
    </source>
</evidence>
<keyword evidence="6" id="KW-0805">Transcription regulation</keyword>